<dbReference type="SUPFAM" id="SSF52833">
    <property type="entry name" value="Thioredoxin-like"/>
    <property type="match status" value="1"/>
</dbReference>
<reference evidence="1" key="1">
    <citation type="submission" date="2020-07" db="EMBL/GenBank/DDBJ databases">
        <title>Huge and variable diversity of episymbiotic CPR bacteria and DPANN archaea in groundwater ecosystems.</title>
        <authorList>
            <person name="He C.Y."/>
            <person name="Keren R."/>
            <person name="Whittaker M."/>
            <person name="Farag I.F."/>
            <person name="Doudna J."/>
            <person name="Cate J.H.D."/>
            <person name="Banfield J.F."/>
        </authorList>
    </citation>
    <scope>NUCLEOTIDE SEQUENCE</scope>
    <source>
        <strain evidence="1">NC_groundwater_972_Pr1_S-0.2um_49_27</strain>
    </source>
</reference>
<name>A0A9D6LTM9_9BACT</name>
<evidence type="ECO:0008006" key="3">
    <source>
        <dbReference type="Google" id="ProtNLM"/>
    </source>
</evidence>
<sequence length="95" mass="10600">MSSEVYRMQHIALEELSSPGCSHCQAFEAFWHSIEKDWPAVTYKNTSVITPEGQALAQKHMIFASPGILLNGELWATGGFDKTKFLARLKELSGE</sequence>
<comment type="caution">
    <text evidence="1">The sequence shown here is derived from an EMBL/GenBank/DDBJ whole genome shotgun (WGS) entry which is preliminary data.</text>
</comment>
<dbReference type="EMBL" id="JACQCQ010000013">
    <property type="protein sequence ID" value="MBI3627886.1"/>
    <property type="molecule type" value="Genomic_DNA"/>
</dbReference>
<evidence type="ECO:0000313" key="2">
    <source>
        <dbReference type="Proteomes" id="UP000808388"/>
    </source>
</evidence>
<proteinExistence type="predicted"/>
<evidence type="ECO:0000313" key="1">
    <source>
        <dbReference type="EMBL" id="MBI3627886.1"/>
    </source>
</evidence>
<gene>
    <name evidence="1" type="ORF">HY220_04075</name>
</gene>
<dbReference type="Proteomes" id="UP000808388">
    <property type="component" value="Unassembled WGS sequence"/>
</dbReference>
<accession>A0A9D6LTM9</accession>
<dbReference type="Gene3D" id="3.40.30.10">
    <property type="entry name" value="Glutaredoxin"/>
    <property type="match status" value="1"/>
</dbReference>
<dbReference type="InterPro" id="IPR036249">
    <property type="entry name" value="Thioredoxin-like_sf"/>
</dbReference>
<protein>
    <recommendedName>
        <fullName evidence="3">Thioredoxin-like fold domain-containing protein</fullName>
    </recommendedName>
</protein>
<dbReference type="AlphaFoldDB" id="A0A9D6LTM9"/>
<organism evidence="1 2">
    <name type="scientific">Candidatus Sungiibacteriota bacterium</name>
    <dbReference type="NCBI Taxonomy" id="2750080"/>
    <lineage>
        <taxon>Bacteria</taxon>
        <taxon>Candidatus Sungiibacteriota</taxon>
    </lineage>
</organism>